<evidence type="ECO:0000256" key="1">
    <source>
        <dbReference type="SAM" id="MobiDB-lite"/>
    </source>
</evidence>
<dbReference type="EMBL" id="VSRR010010987">
    <property type="protein sequence ID" value="MPC52569.1"/>
    <property type="molecule type" value="Genomic_DNA"/>
</dbReference>
<organism evidence="2 3">
    <name type="scientific">Portunus trituberculatus</name>
    <name type="common">Swimming crab</name>
    <name type="synonym">Neptunus trituberculatus</name>
    <dbReference type="NCBI Taxonomy" id="210409"/>
    <lineage>
        <taxon>Eukaryota</taxon>
        <taxon>Metazoa</taxon>
        <taxon>Ecdysozoa</taxon>
        <taxon>Arthropoda</taxon>
        <taxon>Crustacea</taxon>
        <taxon>Multicrustacea</taxon>
        <taxon>Malacostraca</taxon>
        <taxon>Eumalacostraca</taxon>
        <taxon>Eucarida</taxon>
        <taxon>Decapoda</taxon>
        <taxon>Pleocyemata</taxon>
        <taxon>Brachyura</taxon>
        <taxon>Eubrachyura</taxon>
        <taxon>Portunoidea</taxon>
        <taxon>Portunidae</taxon>
        <taxon>Portuninae</taxon>
        <taxon>Portunus</taxon>
    </lineage>
</organism>
<name>A0A5B7G4S2_PORTR</name>
<gene>
    <name evidence="2" type="ORF">E2C01_046440</name>
</gene>
<comment type="caution">
    <text evidence="2">The sequence shown here is derived from an EMBL/GenBank/DDBJ whole genome shotgun (WGS) entry which is preliminary data.</text>
</comment>
<protein>
    <submittedName>
        <fullName evidence="2">Uncharacterized protein</fullName>
    </submittedName>
</protein>
<dbReference type="Proteomes" id="UP000324222">
    <property type="component" value="Unassembled WGS sequence"/>
</dbReference>
<reference evidence="2 3" key="1">
    <citation type="submission" date="2019-05" db="EMBL/GenBank/DDBJ databases">
        <title>Another draft genome of Portunus trituberculatus and its Hox gene families provides insights of decapod evolution.</title>
        <authorList>
            <person name="Jeong J.-H."/>
            <person name="Song I."/>
            <person name="Kim S."/>
            <person name="Choi T."/>
            <person name="Kim D."/>
            <person name="Ryu S."/>
            <person name="Kim W."/>
        </authorList>
    </citation>
    <scope>NUCLEOTIDE SEQUENCE [LARGE SCALE GENOMIC DNA]</scope>
    <source>
        <tissue evidence="2">Muscle</tissue>
    </source>
</reference>
<evidence type="ECO:0000313" key="3">
    <source>
        <dbReference type="Proteomes" id="UP000324222"/>
    </source>
</evidence>
<dbReference type="AlphaFoldDB" id="A0A5B7G4S2"/>
<feature type="compositionally biased region" description="Low complexity" evidence="1">
    <location>
        <begin position="24"/>
        <end position="56"/>
    </location>
</feature>
<feature type="region of interest" description="Disordered" evidence="1">
    <location>
        <begin position="1"/>
        <end position="56"/>
    </location>
</feature>
<sequence length="56" mass="6095">MRSMWSAWQRVSFQGRQGERRPHSAPSPASTSTSPSSCWWASSQHSTCPPSSSGQG</sequence>
<accession>A0A5B7G4S2</accession>
<keyword evidence="3" id="KW-1185">Reference proteome</keyword>
<proteinExistence type="predicted"/>
<evidence type="ECO:0000313" key="2">
    <source>
        <dbReference type="EMBL" id="MPC52569.1"/>
    </source>
</evidence>